<feature type="compositionally biased region" description="Polar residues" evidence="1">
    <location>
        <begin position="1"/>
        <end position="11"/>
    </location>
</feature>
<name>A0A9W9RWS7_PENBR</name>
<dbReference type="AlphaFoldDB" id="A0A9W9RWS7"/>
<dbReference type="Proteomes" id="UP001148299">
    <property type="component" value="Unassembled WGS sequence"/>
</dbReference>
<reference evidence="2" key="2">
    <citation type="journal article" date="2023" name="IMA Fungus">
        <title>Comparative genomic study of the Penicillium genus elucidates a diverse pangenome and 15 lateral gene transfer events.</title>
        <authorList>
            <person name="Petersen C."/>
            <person name="Sorensen T."/>
            <person name="Nielsen M.R."/>
            <person name="Sondergaard T.E."/>
            <person name="Sorensen J.L."/>
            <person name="Fitzpatrick D.A."/>
            <person name="Frisvad J.C."/>
            <person name="Nielsen K.L."/>
        </authorList>
    </citation>
    <scope>NUCLEOTIDE SEQUENCE</scope>
    <source>
        <strain evidence="2">IBT 35675</strain>
    </source>
</reference>
<evidence type="ECO:0000313" key="3">
    <source>
        <dbReference type="Proteomes" id="UP001148299"/>
    </source>
</evidence>
<feature type="region of interest" description="Disordered" evidence="1">
    <location>
        <begin position="1"/>
        <end position="84"/>
    </location>
</feature>
<dbReference type="EMBL" id="JAPZBR010000001">
    <property type="protein sequence ID" value="KAJ5366749.1"/>
    <property type="molecule type" value="Genomic_DNA"/>
</dbReference>
<feature type="compositionally biased region" description="Low complexity" evidence="1">
    <location>
        <begin position="50"/>
        <end position="61"/>
    </location>
</feature>
<sequence length="152" mass="16496">MSFTNSNNTSPTEREQAVEARSDAQDQDWVAEPEDGANDEPLPPAYTPPATRAQDALAAQAGPSNPDSWSPGPPSPNMNPIPCKPCFRRMETQPDHVCIGRPGYRACEFCNVKHKGCRAIPGMFHARVLAALALEGDARTAAIIAIRQDPRF</sequence>
<evidence type="ECO:0000256" key="1">
    <source>
        <dbReference type="SAM" id="MobiDB-lite"/>
    </source>
</evidence>
<organism evidence="2 3">
    <name type="scientific">Penicillium brevicompactum</name>
    <dbReference type="NCBI Taxonomy" id="5074"/>
    <lineage>
        <taxon>Eukaryota</taxon>
        <taxon>Fungi</taxon>
        <taxon>Dikarya</taxon>
        <taxon>Ascomycota</taxon>
        <taxon>Pezizomycotina</taxon>
        <taxon>Eurotiomycetes</taxon>
        <taxon>Eurotiomycetidae</taxon>
        <taxon>Eurotiales</taxon>
        <taxon>Aspergillaceae</taxon>
        <taxon>Penicillium</taxon>
    </lineage>
</organism>
<accession>A0A9W9RWS7</accession>
<feature type="compositionally biased region" description="Basic and acidic residues" evidence="1">
    <location>
        <begin position="12"/>
        <end position="24"/>
    </location>
</feature>
<proteinExistence type="predicted"/>
<feature type="compositionally biased region" description="Pro residues" evidence="1">
    <location>
        <begin position="71"/>
        <end position="83"/>
    </location>
</feature>
<keyword evidence="3" id="KW-1185">Reference proteome</keyword>
<feature type="compositionally biased region" description="Acidic residues" evidence="1">
    <location>
        <begin position="25"/>
        <end position="38"/>
    </location>
</feature>
<protein>
    <submittedName>
        <fullName evidence="2">Uncharacterized protein</fullName>
    </submittedName>
</protein>
<comment type="caution">
    <text evidence="2">The sequence shown here is derived from an EMBL/GenBank/DDBJ whole genome shotgun (WGS) entry which is preliminary data.</text>
</comment>
<gene>
    <name evidence="2" type="ORF">N7541_000690</name>
</gene>
<reference evidence="2" key="1">
    <citation type="submission" date="2022-12" db="EMBL/GenBank/DDBJ databases">
        <authorList>
            <person name="Petersen C."/>
        </authorList>
    </citation>
    <scope>NUCLEOTIDE SEQUENCE</scope>
    <source>
        <strain evidence="2">IBT 35675</strain>
    </source>
</reference>
<evidence type="ECO:0000313" key="2">
    <source>
        <dbReference type="EMBL" id="KAJ5366749.1"/>
    </source>
</evidence>